<dbReference type="Gene3D" id="2.180.10.10">
    <property type="entry name" value="RHS repeat-associated core"/>
    <property type="match status" value="1"/>
</dbReference>
<evidence type="ECO:0000256" key="2">
    <source>
        <dbReference type="SAM" id="SignalP"/>
    </source>
</evidence>
<gene>
    <name evidence="3" type="ORF">Sxan_22750</name>
</gene>
<organism evidence="3 4">
    <name type="scientific">Streptomyces xanthophaeus</name>
    <dbReference type="NCBI Taxonomy" id="67385"/>
    <lineage>
        <taxon>Bacteria</taxon>
        <taxon>Bacillati</taxon>
        <taxon>Actinomycetota</taxon>
        <taxon>Actinomycetes</taxon>
        <taxon>Kitasatosporales</taxon>
        <taxon>Streptomycetaceae</taxon>
        <taxon>Streptomyces</taxon>
    </lineage>
</organism>
<feature type="region of interest" description="Disordered" evidence="1">
    <location>
        <begin position="121"/>
        <end position="146"/>
    </location>
</feature>
<dbReference type="PANTHER" id="PTHR32305">
    <property type="match status" value="1"/>
</dbReference>
<evidence type="ECO:0000313" key="3">
    <source>
        <dbReference type="EMBL" id="GHI84911.1"/>
    </source>
</evidence>
<dbReference type="InterPro" id="IPR006530">
    <property type="entry name" value="YD"/>
</dbReference>
<dbReference type="NCBIfam" id="TIGR01643">
    <property type="entry name" value="YD_repeat_2x"/>
    <property type="match status" value="1"/>
</dbReference>
<keyword evidence="2" id="KW-0732">Signal</keyword>
<feature type="region of interest" description="Disordered" evidence="1">
    <location>
        <begin position="1031"/>
        <end position="1050"/>
    </location>
</feature>
<dbReference type="InterPro" id="IPR050708">
    <property type="entry name" value="T6SS_VgrG/RHS"/>
</dbReference>
<proteinExistence type="predicted"/>
<dbReference type="OrthoDB" id="291011at2"/>
<dbReference type="PANTHER" id="PTHR32305:SF17">
    <property type="entry name" value="TRNA NUCLEASE WAPA"/>
    <property type="match status" value="1"/>
</dbReference>
<dbReference type="NCBIfam" id="TIGR03696">
    <property type="entry name" value="Rhs_assc_core"/>
    <property type="match status" value="1"/>
</dbReference>
<sequence>MSSRSPGGGIRRRLPLAVALALALTVPGALAPVAVAADRPGAPKTAPHKDAKVRAVKAQGAKEARELVAKNQAANTAQAERARREAKAAWPKAATLVQDSSAARKGSRPLVDVRPVARVNSPLIRPGGPGGPVAPAAPAQAGRGGKSTVKVLDQKAAERAGITGVLFSAAADTSGPAQVSIDYGSFASAVGGGWSQRLGLVALPDCALTTPEKQECRKTTPLPSVNSLKNQTVTADVASLSGGPAGASAPAAGGAAPAAKGPAVFALMATESASPKGGGDFAATPLTASSSWESGASSGAFTWSYPLAVPPAAAGPVPALSFSYSTANIDGRTANSNNQGSQVGEGFDLTSSYVERRYGSCEDDGQADKHDFCWKYENAVLVLNGKATELVKDDASGKWRMKNDDASQVTRGTGADNGDGDGEYWKVVTGDGTTYTFGLNKLPGAGSERTDSTWTVPVFGDDAGEPGYGKGSTFAGRSEVQAWRWNLDLVQDVHGNAATYWYGAETNHYAKNGDKTKLAAYTRGGHLSEIRYGQRADTLFSGTASHKVVFENKERCFAASCNDLTKDNSDDWPDVPFEAICSASETDCRALAPDFFTRKRMSSVSTYAWSTALEPDGYAPVDTFDLAQEYLDPGDLGDTSDQTLVLKSIKRTGKNGGTTDVPPVDFTYHMRPNRVDADGDDIVPLNRPRINTITSETGAITTVTLSDPECKRGTKMPTAEDDNSLSCYPVYWPINGGDPKLDWFHKYNVTAVTIADPAGQNDLVEHAYEYANPAWHHNDDPLTPEDERTWSDWRGYGKVTAYTGATDKTRSKTVKVFMQGMRGDKRKGTTDTRTTVVSAVPVTGLTIPDINDDDQYAGVQRQQITYNGASALSVTVSDPWSKETASRQASYGNAKAHYVGTATEYAHTLLTATNTWRTTRTDTAYDDLYGMRTQTSSHGDTAKTGDETCTRVWYARNDAKGITSLSSRTRTVGALCSVTDDKLSLPATSATRGDVLSDTATVYDDTAATAWSANQTPTLGLATWTGRAQSYPAASGTADRNPAGAAGWQTTSRTGYDTAAAKLGRPLTTVDAAGNTTTTAYTPAAAGPLQVAVVTSPKLAANGQQYKSYTYTDLRGSIVRSIDANMASTYNTYDGLGRITATWLPNRGQSQTPNLKYGYLLERGKQPWTSKGNLAADGSYKTVYSISDALLRPLQTQSASPNGGRILTDTRYDSRGLIYESYADIWDKDKAPEGTYARAEYGSTPAQTQTVFDGLGRATAVDLLVYGVKKQTTTTGYTGDSTAKTAVQGGTATRTITDALGRTTEVRTYGGTTPNDPAYGGTTPGTAYTSVSQSYTKDGKQAAVTGPDGAKWTYTYDLFGRTVTATDPDKGKNTTTYTVLDQIATAKDARNTVLEYGYDEMGRKTGLWTSPKSDATKLAAWTYDTVRKGSPSESIRYVGGLTGKAYSKSVTAYDVLGRPTTTRLTLPSDDPLVTSGAVTATSDHTETYRLDGTPNTTVSPAAGGLPAETLQVNYNSFGLPKGLSGTTDYVQNVAYSPLGDIEQLTLARSAAAGVRKTFIGNTYEEGTRRLLKSTVNDQTHNGMLQELTYKYDQAGNVLSIFDSAPLSGFTKADNQCFAYDAQRRLTEAWTPKTADCAASGRTAANLDGAAPYWNSYTYTASGQRATEKTNTGTPQTRTYCYDPARPHALASTTTAGTCAGVAPQYTYDATGNTTKRTETPGSATSQDLVWSAEGKLGKLTEGTSATDYVYDADGQLLIRRDPAGETVLYTPSTEVHLKGAKKWGTRSYSISGVKAAVLTNESGTAKLSFVAGDAHGTTSLAVSADDTQAVSKRYTTPFGSARGPAAANWPDDKRFLDKSEDTARGLTHVGAREYDTALGQFLSVDPVLSLDQHQSLNGYSYANNSPVTFSDPTGLESCGSAGYCGGGGWTNGKHIEDMPEDEVREHYEENSVYDQADDAMHGGTEKGGQTFTAWMDPGEDRGIIMVRYYIHTYDAMSMVPGFPMLLGDNRGSTDDPHASYRMVLWWDTATGEIVFNVAPSHTMPGKRTVSSYATGGAPMEVDVASEMVPALPILFDHSALRTLTGKNVLRNDGSTPKSLKLSVHGVQPVMWVGSVDNWLEVTPTKDSVTVSRTGNAYPDMEVVQYQKGQKPRWGAFDAMAHTSGYDAAPLFGGMVYNDRDHRTWVNGTCKRDC</sequence>
<comment type="caution">
    <text evidence="3">The sequence shown here is derived from an EMBL/GenBank/DDBJ whole genome shotgun (WGS) entry which is preliminary data.</text>
</comment>
<dbReference type="RefSeq" id="WP_051901846.1">
    <property type="nucleotide sequence ID" value="NZ_BNEE01000006.1"/>
</dbReference>
<dbReference type="EMBL" id="BNEE01000006">
    <property type="protein sequence ID" value="GHI84911.1"/>
    <property type="molecule type" value="Genomic_DNA"/>
</dbReference>
<accession>A0A919GYA9</accession>
<protein>
    <submittedName>
        <fullName evidence="3">Uncharacterized protein</fullName>
    </submittedName>
</protein>
<feature type="signal peptide" evidence="2">
    <location>
        <begin position="1"/>
        <end position="31"/>
    </location>
</feature>
<name>A0A919GYA9_9ACTN</name>
<dbReference type="Pfam" id="PF05593">
    <property type="entry name" value="RHS_repeat"/>
    <property type="match status" value="1"/>
</dbReference>
<feature type="chain" id="PRO_5038350094" evidence="2">
    <location>
        <begin position="32"/>
        <end position="2193"/>
    </location>
</feature>
<dbReference type="Proteomes" id="UP000600026">
    <property type="component" value="Unassembled WGS sequence"/>
</dbReference>
<dbReference type="InterPro" id="IPR022385">
    <property type="entry name" value="Rhs_assc_core"/>
</dbReference>
<keyword evidence="4" id="KW-1185">Reference proteome</keyword>
<dbReference type="InterPro" id="IPR031325">
    <property type="entry name" value="RHS_repeat"/>
</dbReference>
<evidence type="ECO:0000256" key="1">
    <source>
        <dbReference type="SAM" id="MobiDB-lite"/>
    </source>
</evidence>
<reference evidence="3" key="1">
    <citation type="submission" date="2020-09" db="EMBL/GenBank/DDBJ databases">
        <title>Whole genome shotgun sequence of Streptomyces xanthophaeus NBRC 12829.</title>
        <authorList>
            <person name="Komaki H."/>
            <person name="Tamura T."/>
        </authorList>
    </citation>
    <scope>NUCLEOTIDE SEQUENCE</scope>
    <source>
        <strain evidence="3">NBRC 12829</strain>
    </source>
</reference>
<evidence type="ECO:0000313" key="4">
    <source>
        <dbReference type="Proteomes" id="UP000600026"/>
    </source>
</evidence>